<evidence type="ECO:0000313" key="9">
    <source>
        <dbReference type="Proteomes" id="UP001431776"/>
    </source>
</evidence>
<dbReference type="GO" id="GO:0005975">
    <property type="term" value="P:carbohydrate metabolic process"/>
    <property type="evidence" value="ECO:0007669"/>
    <property type="project" value="InterPro"/>
</dbReference>
<dbReference type="Gene3D" id="1.50.10.10">
    <property type="match status" value="1"/>
</dbReference>
<gene>
    <name evidence="8" type="ORF">QJ522_22285</name>
</gene>
<dbReference type="Gene3D" id="1.50.10.20">
    <property type="match status" value="1"/>
</dbReference>
<evidence type="ECO:0000259" key="7">
    <source>
        <dbReference type="Pfam" id="PF22422"/>
    </source>
</evidence>
<evidence type="ECO:0000259" key="6">
    <source>
        <dbReference type="Pfam" id="PF20737"/>
    </source>
</evidence>
<keyword evidence="2" id="KW-0732">Signal</keyword>
<dbReference type="InterPro" id="IPR049046">
    <property type="entry name" value="Beta-AFase-like_GH127_middle"/>
</dbReference>
<evidence type="ECO:0000313" key="8">
    <source>
        <dbReference type="EMBL" id="MDI6451807.1"/>
    </source>
</evidence>
<dbReference type="GO" id="GO:0016787">
    <property type="term" value="F:hydrolase activity"/>
    <property type="evidence" value="ECO:0007669"/>
    <property type="project" value="UniProtKB-KW"/>
</dbReference>
<feature type="domain" description="Glycoside hydrolase family 65 C-terminal" evidence="3">
    <location>
        <begin position="1098"/>
        <end position="1151"/>
    </location>
</feature>
<dbReference type="SUPFAM" id="SSF48208">
    <property type="entry name" value="Six-hairpin glycosidases"/>
    <property type="match status" value="2"/>
</dbReference>
<dbReference type="InterPro" id="IPR012341">
    <property type="entry name" value="6hp_glycosidase-like_sf"/>
</dbReference>
<feature type="domain" description="Non-reducing end beta-L-arabinofuranosidase-like GH127 catalytic" evidence="4">
    <location>
        <begin position="43"/>
        <end position="446"/>
    </location>
</feature>
<evidence type="ECO:0000256" key="1">
    <source>
        <dbReference type="SAM" id="MobiDB-lite"/>
    </source>
</evidence>
<dbReference type="PANTHER" id="PTHR43465">
    <property type="entry name" value="DUF1680 DOMAIN PROTEIN (AFU_ORTHOLOGUE AFUA_1G08910)"/>
    <property type="match status" value="1"/>
</dbReference>
<name>A0AAW6U1N4_9BACT</name>
<evidence type="ECO:0000256" key="2">
    <source>
        <dbReference type="SAM" id="SignalP"/>
    </source>
</evidence>
<dbReference type="EMBL" id="JASCXX010000057">
    <property type="protein sequence ID" value="MDI6451807.1"/>
    <property type="molecule type" value="Genomic_DNA"/>
</dbReference>
<evidence type="ECO:0000259" key="5">
    <source>
        <dbReference type="Pfam" id="PF20736"/>
    </source>
</evidence>
<evidence type="ECO:0000259" key="4">
    <source>
        <dbReference type="Pfam" id="PF07944"/>
    </source>
</evidence>
<feature type="signal peptide" evidence="2">
    <location>
        <begin position="1"/>
        <end position="20"/>
    </location>
</feature>
<dbReference type="Pfam" id="PF20737">
    <property type="entry name" value="Glyco_hydro127C"/>
    <property type="match status" value="1"/>
</dbReference>
<feature type="region of interest" description="Disordered" evidence="1">
    <location>
        <begin position="1584"/>
        <end position="1607"/>
    </location>
</feature>
<dbReference type="InterPro" id="IPR008928">
    <property type="entry name" value="6-hairpin_glycosidase_sf"/>
</dbReference>
<dbReference type="InterPro" id="IPR054491">
    <property type="entry name" value="MGH1-like_GH"/>
</dbReference>
<dbReference type="PANTHER" id="PTHR43465:SF1">
    <property type="entry name" value="NON-REDUCING END BETA-L-ARABINOFURANOSIDASE"/>
    <property type="match status" value="1"/>
</dbReference>
<dbReference type="InterPro" id="IPR005194">
    <property type="entry name" value="Glyco_hydro_65_C"/>
</dbReference>
<dbReference type="Pfam" id="PF03633">
    <property type="entry name" value="Glyco_hydro_65C"/>
    <property type="match status" value="1"/>
</dbReference>
<dbReference type="Pfam" id="PF20736">
    <property type="entry name" value="Glyco_hydro127M"/>
    <property type="match status" value="1"/>
</dbReference>
<evidence type="ECO:0000259" key="3">
    <source>
        <dbReference type="Pfam" id="PF03633"/>
    </source>
</evidence>
<comment type="caution">
    <text evidence="8">The sequence shown here is derived from an EMBL/GenBank/DDBJ whole genome shotgun (WGS) entry which is preliminary data.</text>
</comment>
<feature type="domain" description="Non-reducing end beta-L-arabinofuranosidase-like GH127 middle" evidence="5">
    <location>
        <begin position="457"/>
        <end position="554"/>
    </location>
</feature>
<dbReference type="InterPro" id="IPR012878">
    <property type="entry name" value="Beta-AFase-like_GH127_cat"/>
</dbReference>
<dbReference type="Pfam" id="PF07944">
    <property type="entry name" value="Beta-AFase-like_GH127_cat"/>
    <property type="match status" value="1"/>
</dbReference>
<keyword evidence="9" id="KW-1185">Reference proteome</keyword>
<dbReference type="InterPro" id="IPR049049">
    <property type="entry name" value="Beta-AFase-like_GH127_C"/>
</dbReference>
<reference evidence="8" key="1">
    <citation type="submission" date="2023-05" db="EMBL/GenBank/DDBJ databases">
        <title>Anaerotaeda fermentans gen. nov., sp. nov., a novel anaerobic planctomycete of the new family within the order Sedimentisphaerales isolated from Taman Peninsula, Russia.</title>
        <authorList>
            <person name="Khomyakova M.A."/>
            <person name="Merkel A.Y."/>
            <person name="Slobodkin A.I."/>
        </authorList>
    </citation>
    <scope>NUCLEOTIDE SEQUENCE</scope>
    <source>
        <strain evidence="8">M17dextr</strain>
    </source>
</reference>
<dbReference type="Proteomes" id="UP001431776">
    <property type="component" value="Unassembled WGS sequence"/>
</dbReference>
<proteinExistence type="predicted"/>
<accession>A0AAW6U1N4</accession>
<feature type="domain" description="Mannosylglycerate hydrolase MGH1-like glycoside hydrolase" evidence="7">
    <location>
        <begin position="768"/>
        <end position="1081"/>
    </location>
</feature>
<dbReference type="InterPro" id="IPR049174">
    <property type="entry name" value="Beta-AFase-like"/>
</dbReference>
<sequence length="1738" mass="192439">MKLFCVLCMIVCVSSGPARGAGGGLTDTSASPHVRLRSVAIDAVQWTDGFWGERSEWCRGTVIPNMWRLFEDPNISRAYENFLVAAGRKPGRHRGPKWNDGDFLKWLEAVAFVYATTRDEELDRQMDDIIEVIGKAQREDGYFHTPVVIAQRQGLPGVDEFGDRLAFETYNMGHLMTCACVHYRATGKTSLLDIAKKATDFLYRTYKDSPDTLANNGICPSHYMGVVEMYRTTGHSQYLELARGLIDIRDRVQGGTDDNQDRIAFRRQTEAVGHAVRANYLYAGAADVYAETGDASLLGALEKIWQDVALRKIYVTGGTGALYNGASPDGSRAQSSIQPVHQAYGRPYQLPNLTAHNESCATVGIILWNWRMLAITGQARFADQLELALHNGLLASISLDGQAFFYTNPLAKVNELPFDLRWSRQREPYISCFCCPPNVVRTIAETSAYAYSVSDEGVWVNLYGSNALDSRLPDGAPVKLRQQTDYPWEDTIGIIVEAIPSSVSSLFLRIPGWTKGARVTINDRPAGTNLQAGQYFEIRRLWSVGDRVELVLPMPVQLLEAHRLVEETRNQAAVRRGPIVYCLESVDLPHGMELADVTISRDVRMETRYEASLLGGVTVLEAKAIAREGRDWDSALYQEIASGPAKTIDIRMIPYYAWGNRGDAEMSVWVPLASAAPSDPMFVLDAEAFRHHVEFFNDMEPENIANYVPNRQSWAWMRDNVPFFECPDKGFEQVYYYRWWTFRKHLKQTPDGFVFTEFLDKVSHSGKHNTISCALGHHVAEGTWLRDQRYIDEYARFWYVGHEGHLQPHFHKYSNWATAALHRRYLVNRDRAFLTNLLDAFIADHEAWVQEQGVESGLFWQYDVRDGMEESISGGRRVRNLRPPLNSYLYANATAISKVAEMAGRDGLAREYAEKAARLKSLIHELLWDADAEFFKVRRPDGTLADVREAIGFIPWCFHLPGPGYERAWRQLLDSQGFKAPMGITTAERRHPQFRSHGVGTCEWDGAVWPFATSQTLEALANVLRDYPQSYVSRADYFEALLTYARSHQYRGKPYIGEYLDENDGTWLKPDSARSRYYNHSTFCDLVIRGLVGLVPRDDDTIVVDPLIPADAWDWFCLDNVPYHGRTLTVLWDRTGEKYHKGRGLLVFADGVEIARSDVLTRVAGKLLPPLRFGRLEDFGREGVAELDLVRGIVAQDDGPGVLALQEQGGALGLVQKGHAIEEELIDIRSDHGPLPRLDSDLVQGQVLDAGDACPDLGVLDGDIGQRDVFQPLLRQADQRDGLRHAVDLDIADIDVAEQGGRTARIRARVEHVDVDGLTIDVLHADVADENVLDHVAATPFGLEADPPVAALEVGVVHVDVFDSARGLTAEHDAAAAGAHLTGLEIPHHDVPGGDVDPQTFFVEAGFEDHGVIAGLEVVVLDQDVLGRIHHYAVAVGAAQAVDRHVAHDGPPAVDQVNVPHGRVVQGDALHQNVLRLPEDHEVGSHPLHARALAEMAARQRHLGGNGSGRGLAPLPPGFALAVEDTLAGNGHVLHFKGVDQGGIVEGLHAFVAVLDHGQVIVPVRTEVDRGALREMQVDMTGQVNRAGEPSSRRDQHRAATVPGCRGDGPVNGVRDLDVRVLAHLASPVIADVEGPGRKGRTLQLGHGKGGLDWSDIPGDPRDLAGARCSQDQQTSGCRRQRRCSVALTHQHALSSLLLFHILNAAQGTLPKPYGLCVSNLAETLKNVNACRPAKGIT</sequence>
<protein>
    <submittedName>
        <fullName evidence="8">Glycoside hydrolase family 127 protein</fullName>
    </submittedName>
</protein>
<feature type="domain" description="Non-reducing end beta-L-arabinofuranosidase-like GH127 C-terminal" evidence="6">
    <location>
        <begin position="556"/>
        <end position="671"/>
    </location>
</feature>
<organism evidence="8 9">
    <name type="scientific">Anaerobaca lacustris</name>
    <dbReference type="NCBI Taxonomy" id="3044600"/>
    <lineage>
        <taxon>Bacteria</taxon>
        <taxon>Pseudomonadati</taxon>
        <taxon>Planctomycetota</taxon>
        <taxon>Phycisphaerae</taxon>
        <taxon>Sedimentisphaerales</taxon>
        <taxon>Anaerobacaceae</taxon>
        <taxon>Anaerobaca</taxon>
    </lineage>
</organism>
<keyword evidence="8" id="KW-0378">Hydrolase</keyword>
<dbReference type="Pfam" id="PF22422">
    <property type="entry name" value="MGH1-like_GH"/>
    <property type="match status" value="1"/>
</dbReference>
<feature type="chain" id="PRO_5043532282" evidence="2">
    <location>
        <begin position="21"/>
        <end position="1738"/>
    </location>
</feature>